<dbReference type="PANTHER" id="PTHR43648:SF1">
    <property type="entry name" value="ELECTRON TRANSFER FLAVOPROTEIN BETA SUBUNIT LYSINE METHYLTRANSFERASE"/>
    <property type="match status" value="1"/>
</dbReference>
<gene>
    <name evidence="6" type="primary">prmA</name>
    <name evidence="7" type="ORF">SAMN05216323_101932</name>
</gene>
<organism evidence="7 8">
    <name type="scientific">Williamwhitmania taraxaci</name>
    <dbReference type="NCBI Taxonomy" id="1640674"/>
    <lineage>
        <taxon>Bacteria</taxon>
        <taxon>Pseudomonadati</taxon>
        <taxon>Bacteroidota</taxon>
        <taxon>Bacteroidia</taxon>
        <taxon>Bacteroidales</taxon>
        <taxon>Williamwhitmaniaceae</taxon>
        <taxon>Williamwhitmania</taxon>
    </lineage>
</organism>
<dbReference type="InterPro" id="IPR050078">
    <property type="entry name" value="Ribosomal_L11_MeTrfase_PrmA"/>
</dbReference>
<evidence type="ECO:0000256" key="1">
    <source>
        <dbReference type="ARBA" id="ARBA00009741"/>
    </source>
</evidence>
<evidence type="ECO:0000256" key="6">
    <source>
        <dbReference type="HAMAP-Rule" id="MF_00735"/>
    </source>
</evidence>
<feature type="binding site" evidence="6">
    <location>
        <position position="129"/>
    </location>
    <ligand>
        <name>S-adenosyl-L-methionine</name>
        <dbReference type="ChEBI" id="CHEBI:59789"/>
    </ligand>
</feature>
<keyword evidence="2 6" id="KW-0963">Cytoplasm</keyword>
<feature type="binding site" evidence="6">
    <location>
        <position position="214"/>
    </location>
    <ligand>
        <name>S-adenosyl-L-methionine</name>
        <dbReference type="ChEBI" id="CHEBI:59789"/>
    </ligand>
</feature>
<keyword evidence="5 6" id="KW-0949">S-adenosyl-L-methionine</keyword>
<feature type="binding site" evidence="6">
    <location>
        <position position="150"/>
    </location>
    <ligand>
        <name>S-adenosyl-L-methionine</name>
        <dbReference type="ChEBI" id="CHEBI:59789"/>
    </ligand>
</feature>
<dbReference type="OrthoDB" id="9785995at2"/>
<dbReference type="InterPro" id="IPR004498">
    <property type="entry name" value="Ribosomal_PrmA_MeTrfase"/>
</dbReference>
<comment type="subcellular location">
    <subcellularLocation>
        <location evidence="6">Cytoplasm</location>
    </subcellularLocation>
</comment>
<evidence type="ECO:0000256" key="3">
    <source>
        <dbReference type="ARBA" id="ARBA00022603"/>
    </source>
</evidence>
<dbReference type="STRING" id="1640674.SAMN05216323_101932"/>
<dbReference type="Proteomes" id="UP000199452">
    <property type="component" value="Unassembled WGS sequence"/>
</dbReference>
<dbReference type="AlphaFoldDB" id="A0A1G6JB98"/>
<evidence type="ECO:0000256" key="5">
    <source>
        <dbReference type="ARBA" id="ARBA00022691"/>
    </source>
</evidence>
<evidence type="ECO:0000313" key="7">
    <source>
        <dbReference type="EMBL" id="SDC15913.1"/>
    </source>
</evidence>
<dbReference type="NCBIfam" id="NF001785">
    <property type="entry name" value="PRK00517.2-2"/>
    <property type="match status" value="1"/>
</dbReference>
<protein>
    <recommendedName>
        <fullName evidence="6">Ribosomal protein L11 methyltransferase</fullName>
        <shortName evidence="6">L11 Mtase</shortName>
        <ecNumber evidence="6">2.1.1.-</ecNumber>
    </recommendedName>
</protein>
<evidence type="ECO:0000256" key="2">
    <source>
        <dbReference type="ARBA" id="ARBA00022490"/>
    </source>
</evidence>
<dbReference type="Pfam" id="PF06325">
    <property type="entry name" value="PrmA"/>
    <property type="match status" value="1"/>
</dbReference>
<evidence type="ECO:0000313" key="8">
    <source>
        <dbReference type="Proteomes" id="UP000199452"/>
    </source>
</evidence>
<keyword evidence="8" id="KW-1185">Reference proteome</keyword>
<dbReference type="GO" id="GO:0005840">
    <property type="term" value="C:ribosome"/>
    <property type="evidence" value="ECO:0007669"/>
    <property type="project" value="UniProtKB-KW"/>
</dbReference>
<dbReference type="Gene3D" id="3.40.50.150">
    <property type="entry name" value="Vaccinia Virus protein VP39"/>
    <property type="match status" value="1"/>
</dbReference>
<dbReference type="RefSeq" id="WP_092437281.1">
    <property type="nucleotide sequence ID" value="NZ_FMYP01000019.1"/>
</dbReference>
<comment type="similarity">
    <text evidence="1 6">Belongs to the methyltransferase superfamily. PrmA family.</text>
</comment>
<dbReference type="InterPro" id="IPR029063">
    <property type="entry name" value="SAM-dependent_MTases_sf"/>
</dbReference>
<dbReference type="SUPFAM" id="SSF53335">
    <property type="entry name" value="S-adenosyl-L-methionine-dependent methyltransferases"/>
    <property type="match status" value="1"/>
</dbReference>
<keyword evidence="3 6" id="KW-0489">Methyltransferase</keyword>
<keyword evidence="4 6" id="KW-0808">Transferase</keyword>
<sequence length="277" mass="30464">MKYVEFCCVVSNPTEDILDILVAELAELGYDSFNTEGSTLKAYIPEVAFDGNSSAAIVNKYLSADGVTISWEPMPDKNWNEVWESNFEPIIIEDKCTIRAPFHTNLPKTTYEIVIEPKMSFGTGHHATTYQMVEFVLANEFKGLRVLDMGCGTGILAILAAMRGASDVLAIDNDDWAFQNAEENVQRNASGKVRVALGDANLLGAETFDVILANINRNILLADMSRYVDVLKNDGLLFLSGILIVDIPIISECAIGLGLTLLEQKDRSGWVALSFKK</sequence>
<dbReference type="EMBL" id="FMYP01000019">
    <property type="protein sequence ID" value="SDC15913.1"/>
    <property type="molecule type" value="Genomic_DNA"/>
</dbReference>
<name>A0A1G6JB98_9BACT</name>
<comment type="catalytic activity">
    <reaction evidence="6">
        <text>L-lysyl-[protein] + 3 S-adenosyl-L-methionine = N(6),N(6),N(6)-trimethyl-L-lysyl-[protein] + 3 S-adenosyl-L-homocysteine + 3 H(+)</text>
        <dbReference type="Rhea" id="RHEA:54192"/>
        <dbReference type="Rhea" id="RHEA-COMP:9752"/>
        <dbReference type="Rhea" id="RHEA-COMP:13826"/>
        <dbReference type="ChEBI" id="CHEBI:15378"/>
        <dbReference type="ChEBI" id="CHEBI:29969"/>
        <dbReference type="ChEBI" id="CHEBI:57856"/>
        <dbReference type="ChEBI" id="CHEBI:59789"/>
        <dbReference type="ChEBI" id="CHEBI:61961"/>
    </reaction>
</comment>
<dbReference type="HAMAP" id="MF_00735">
    <property type="entry name" value="Methyltr_PrmA"/>
    <property type="match status" value="1"/>
</dbReference>
<dbReference type="EC" id="2.1.1.-" evidence="6"/>
<dbReference type="GO" id="GO:0005737">
    <property type="term" value="C:cytoplasm"/>
    <property type="evidence" value="ECO:0007669"/>
    <property type="project" value="UniProtKB-SubCell"/>
</dbReference>
<dbReference type="GO" id="GO:0032259">
    <property type="term" value="P:methylation"/>
    <property type="evidence" value="ECO:0007669"/>
    <property type="project" value="UniProtKB-KW"/>
</dbReference>
<dbReference type="PANTHER" id="PTHR43648">
    <property type="entry name" value="ELECTRON TRANSFER FLAVOPROTEIN BETA SUBUNIT LYSINE METHYLTRANSFERASE"/>
    <property type="match status" value="1"/>
</dbReference>
<comment type="function">
    <text evidence="6">Methylates ribosomal protein L11.</text>
</comment>
<feature type="binding site" evidence="6">
    <location>
        <position position="172"/>
    </location>
    <ligand>
        <name>S-adenosyl-L-methionine</name>
        <dbReference type="ChEBI" id="CHEBI:59789"/>
    </ligand>
</feature>
<accession>A0A1G6JB98</accession>
<dbReference type="CDD" id="cd02440">
    <property type="entry name" value="AdoMet_MTases"/>
    <property type="match status" value="1"/>
</dbReference>
<proteinExistence type="inferred from homology"/>
<dbReference type="GO" id="GO:0016279">
    <property type="term" value="F:protein-lysine N-methyltransferase activity"/>
    <property type="evidence" value="ECO:0007669"/>
    <property type="project" value="RHEA"/>
</dbReference>
<keyword evidence="7" id="KW-0689">Ribosomal protein</keyword>
<evidence type="ECO:0000256" key="4">
    <source>
        <dbReference type="ARBA" id="ARBA00022679"/>
    </source>
</evidence>
<reference evidence="7 8" key="1">
    <citation type="submission" date="2016-09" db="EMBL/GenBank/DDBJ databases">
        <authorList>
            <person name="Capua I."/>
            <person name="De Benedictis P."/>
            <person name="Joannis T."/>
            <person name="Lombin L.H."/>
            <person name="Cattoli G."/>
        </authorList>
    </citation>
    <scope>NUCLEOTIDE SEQUENCE [LARGE SCALE GENOMIC DNA]</scope>
    <source>
        <strain evidence="7 8">A7P-90m</strain>
    </source>
</reference>
<keyword evidence="7" id="KW-0687">Ribonucleoprotein</keyword>